<dbReference type="GO" id="GO:0030150">
    <property type="term" value="P:protein import into mitochondrial matrix"/>
    <property type="evidence" value="ECO:0007669"/>
    <property type="project" value="TreeGrafter"/>
</dbReference>
<dbReference type="Gene3D" id="1.20.960.10">
    <property type="entry name" value="Mitochondrial outer membrane translocase complex, subunit Tom20 domain"/>
    <property type="match status" value="1"/>
</dbReference>
<dbReference type="EMBL" id="JAACJJ010000028">
    <property type="protein sequence ID" value="KAF5322393.1"/>
    <property type="molecule type" value="Genomic_DNA"/>
</dbReference>
<keyword evidence="7 11" id="KW-1133">Transmembrane helix</keyword>
<organism evidence="12 13">
    <name type="scientific">Psilocybe cf. subviscida</name>
    <dbReference type="NCBI Taxonomy" id="2480587"/>
    <lineage>
        <taxon>Eukaryota</taxon>
        <taxon>Fungi</taxon>
        <taxon>Dikarya</taxon>
        <taxon>Basidiomycota</taxon>
        <taxon>Agaricomycotina</taxon>
        <taxon>Agaricomycetes</taxon>
        <taxon>Agaricomycetidae</taxon>
        <taxon>Agaricales</taxon>
        <taxon>Agaricineae</taxon>
        <taxon>Strophariaceae</taxon>
        <taxon>Psilocybe</taxon>
    </lineage>
</organism>
<dbReference type="Proteomes" id="UP000567179">
    <property type="component" value="Unassembled WGS sequence"/>
</dbReference>
<feature type="region of interest" description="Disordered" evidence="10">
    <location>
        <begin position="162"/>
        <end position="204"/>
    </location>
</feature>
<evidence type="ECO:0000256" key="5">
    <source>
        <dbReference type="ARBA" id="ARBA00022787"/>
    </source>
</evidence>
<evidence type="ECO:0000256" key="8">
    <source>
        <dbReference type="ARBA" id="ARBA00023128"/>
    </source>
</evidence>
<dbReference type="Pfam" id="PF02064">
    <property type="entry name" value="MAS20"/>
    <property type="match status" value="1"/>
</dbReference>
<dbReference type="GO" id="GO:0006886">
    <property type="term" value="P:intracellular protein transport"/>
    <property type="evidence" value="ECO:0007669"/>
    <property type="project" value="InterPro"/>
</dbReference>
<evidence type="ECO:0000256" key="10">
    <source>
        <dbReference type="SAM" id="MobiDB-lite"/>
    </source>
</evidence>
<evidence type="ECO:0000256" key="9">
    <source>
        <dbReference type="ARBA" id="ARBA00023136"/>
    </source>
</evidence>
<name>A0A8H5F3Z2_9AGAR</name>
<dbReference type="PANTHER" id="PTHR12430">
    <property type="entry name" value="MITOCHONDRIAL IMPORT RECEPTOR SUBUNIT TOM20"/>
    <property type="match status" value="1"/>
</dbReference>
<dbReference type="AlphaFoldDB" id="A0A8H5F3Z2"/>
<evidence type="ECO:0000256" key="4">
    <source>
        <dbReference type="ARBA" id="ARBA00022692"/>
    </source>
</evidence>
<feature type="compositionally biased region" description="Low complexity" evidence="10">
    <location>
        <begin position="176"/>
        <end position="191"/>
    </location>
</feature>
<reference evidence="12 13" key="1">
    <citation type="journal article" date="2020" name="ISME J.">
        <title>Uncovering the hidden diversity of litter-decomposition mechanisms in mushroom-forming fungi.</title>
        <authorList>
            <person name="Floudas D."/>
            <person name="Bentzer J."/>
            <person name="Ahren D."/>
            <person name="Johansson T."/>
            <person name="Persson P."/>
            <person name="Tunlid A."/>
        </authorList>
    </citation>
    <scope>NUCLEOTIDE SEQUENCE [LARGE SCALE GENOMIC DNA]</scope>
    <source>
        <strain evidence="12 13">CBS 101986</strain>
    </source>
</reference>
<protein>
    <recommendedName>
        <fullName evidence="14">Mitochondrial import receptor subunit TOM20</fullName>
    </recommendedName>
</protein>
<evidence type="ECO:0000256" key="3">
    <source>
        <dbReference type="ARBA" id="ARBA00022448"/>
    </source>
</evidence>
<comment type="subcellular location">
    <subcellularLocation>
        <location evidence="1">Mitochondrion outer membrane</location>
        <topology evidence="1">Single-pass membrane protein</topology>
    </subcellularLocation>
</comment>
<keyword evidence="13" id="KW-1185">Reference proteome</keyword>
<comment type="similarity">
    <text evidence="2">Belongs to the Tom20 family.</text>
</comment>
<keyword evidence="5" id="KW-1000">Mitochondrion outer membrane</keyword>
<evidence type="ECO:0000313" key="13">
    <source>
        <dbReference type="Proteomes" id="UP000567179"/>
    </source>
</evidence>
<dbReference type="GO" id="GO:0008320">
    <property type="term" value="F:protein transmembrane transporter activity"/>
    <property type="evidence" value="ECO:0007669"/>
    <property type="project" value="TreeGrafter"/>
</dbReference>
<accession>A0A8H5F3Z2</accession>
<evidence type="ECO:0000256" key="11">
    <source>
        <dbReference type="SAM" id="Phobius"/>
    </source>
</evidence>
<dbReference type="PRINTS" id="PR00351">
    <property type="entry name" value="OM20RECEPTOR"/>
</dbReference>
<evidence type="ECO:0000313" key="12">
    <source>
        <dbReference type="EMBL" id="KAF5322393.1"/>
    </source>
</evidence>
<keyword evidence="4 11" id="KW-0812">Transmembrane</keyword>
<evidence type="ECO:0000256" key="2">
    <source>
        <dbReference type="ARBA" id="ARBA00005792"/>
    </source>
</evidence>
<dbReference type="GO" id="GO:0016031">
    <property type="term" value="P:tRNA import into mitochondrion"/>
    <property type="evidence" value="ECO:0007669"/>
    <property type="project" value="TreeGrafter"/>
</dbReference>
<feature type="compositionally biased region" description="Basic and acidic residues" evidence="10">
    <location>
        <begin position="193"/>
        <end position="204"/>
    </location>
</feature>
<dbReference type="InterPro" id="IPR023392">
    <property type="entry name" value="Tom20_dom_sf"/>
</dbReference>
<dbReference type="SUPFAM" id="SSF47157">
    <property type="entry name" value="Mitochondrial import receptor subunit Tom20"/>
    <property type="match status" value="1"/>
</dbReference>
<dbReference type="PANTHER" id="PTHR12430:SF0">
    <property type="entry name" value="TRANSLOCASE OF OUTER MITOCHONDRIAL MEMBRANE 20"/>
    <property type="match status" value="1"/>
</dbReference>
<gene>
    <name evidence="12" type="ORF">D9619_000546</name>
</gene>
<keyword evidence="9 11" id="KW-0472">Membrane</keyword>
<comment type="caution">
    <text evidence="12">The sequence shown here is derived from an EMBL/GenBank/DDBJ whole genome shotgun (WGS) entry which is preliminary data.</text>
</comment>
<dbReference type="GO" id="GO:0030943">
    <property type="term" value="F:mitochondrion targeting sequence binding"/>
    <property type="evidence" value="ECO:0007669"/>
    <property type="project" value="TreeGrafter"/>
</dbReference>
<dbReference type="GO" id="GO:0006605">
    <property type="term" value="P:protein targeting"/>
    <property type="evidence" value="ECO:0007669"/>
    <property type="project" value="InterPro"/>
</dbReference>
<dbReference type="OrthoDB" id="2154253at2759"/>
<dbReference type="InterPro" id="IPR002056">
    <property type="entry name" value="MAS20"/>
</dbReference>
<dbReference type="GO" id="GO:0005742">
    <property type="term" value="C:mitochondrial outer membrane translocase complex"/>
    <property type="evidence" value="ECO:0007669"/>
    <property type="project" value="InterPro"/>
</dbReference>
<sequence length="204" mass="22306">MASDNRSSTYLTVAAVTFAAGLAAYAVYFDYRRRNDVEFRKKLKKEKKRVQKAVAEDKQSTEAATATLAGVTPATLKSAIQTIRAEQPPRTPEEQEQFFMAQIAVGEKLAAEGPESYLPSAMAFFRALRVYPAPVELIVIYEKTIIEPVFKLIMELTQLDVSDTSSPADAQSGLDEGSSSPPRGPPSEASSQEWDRVTDPDAPA</sequence>
<keyword evidence="6" id="KW-0653">Protein transport</keyword>
<evidence type="ECO:0000256" key="1">
    <source>
        <dbReference type="ARBA" id="ARBA00004572"/>
    </source>
</evidence>
<keyword evidence="3" id="KW-0813">Transport</keyword>
<evidence type="ECO:0000256" key="7">
    <source>
        <dbReference type="ARBA" id="ARBA00022989"/>
    </source>
</evidence>
<feature type="transmembrane region" description="Helical" evidence="11">
    <location>
        <begin position="12"/>
        <end position="31"/>
    </location>
</feature>
<evidence type="ECO:0000256" key="6">
    <source>
        <dbReference type="ARBA" id="ARBA00022927"/>
    </source>
</evidence>
<evidence type="ECO:0008006" key="14">
    <source>
        <dbReference type="Google" id="ProtNLM"/>
    </source>
</evidence>
<proteinExistence type="inferred from homology"/>
<keyword evidence="8" id="KW-0496">Mitochondrion</keyword>